<feature type="compositionally biased region" description="Pro residues" evidence="1">
    <location>
        <begin position="90"/>
        <end position="100"/>
    </location>
</feature>
<dbReference type="PROSITE" id="PS51937">
    <property type="entry name" value="HNF_P1"/>
    <property type="match status" value="1"/>
</dbReference>
<feature type="domain" description="HNF-p1" evidence="2">
    <location>
        <begin position="45"/>
        <end position="76"/>
    </location>
</feature>
<dbReference type="PANTHER" id="PTHR14618">
    <property type="entry name" value="HOMEODOX-CONTAINING PROTEIN 1 HMBOX1"/>
    <property type="match status" value="1"/>
</dbReference>
<keyword evidence="4" id="KW-1185">Reference proteome</keyword>
<evidence type="ECO:0000313" key="4">
    <source>
        <dbReference type="Proteomes" id="UP000823561"/>
    </source>
</evidence>
<dbReference type="InterPro" id="IPR006899">
    <property type="entry name" value="HNF-1_N"/>
</dbReference>
<gene>
    <name evidence="3" type="ORF">AALO_G00241580</name>
</gene>
<dbReference type="GO" id="GO:0003691">
    <property type="term" value="F:double-stranded telomeric DNA binding"/>
    <property type="evidence" value="ECO:0007669"/>
    <property type="project" value="InterPro"/>
</dbReference>
<name>A0AAV6FRA4_9TELE</name>
<dbReference type="EMBL" id="JADWDJ010000019">
    <property type="protein sequence ID" value="KAG5265363.1"/>
    <property type="molecule type" value="Genomic_DNA"/>
</dbReference>
<dbReference type="PANTHER" id="PTHR14618:SF0">
    <property type="entry name" value="HOMEOBOX-CONTAINING PROTEIN 1"/>
    <property type="match status" value="1"/>
</dbReference>
<dbReference type="GO" id="GO:0005634">
    <property type="term" value="C:nucleus"/>
    <property type="evidence" value="ECO:0007669"/>
    <property type="project" value="InterPro"/>
</dbReference>
<organism evidence="3 4">
    <name type="scientific">Alosa alosa</name>
    <name type="common">allis shad</name>
    <dbReference type="NCBI Taxonomy" id="278164"/>
    <lineage>
        <taxon>Eukaryota</taxon>
        <taxon>Metazoa</taxon>
        <taxon>Chordata</taxon>
        <taxon>Craniata</taxon>
        <taxon>Vertebrata</taxon>
        <taxon>Euteleostomi</taxon>
        <taxon>Actinopterygii</taxon>
        <taxon>Neopterygii</taxon>
        <taxon>Teleostei</taxon>
        <taxon>Clupei</taxon>
        <taxon>Clupeiformes</taxon>
        <taxon>Clupeoidei</taxon>
        <taxon>Clupeidae</taxon>
        <taxon>Alosa</taxon>
    </lineage>
</organism>
<dbReference type="Pfam" id="PF04814">
    <property type="entry name" value="HNF-1_N"/>
    <property type="match status" value="1"/>
</dbReference>
<proteinExistence type="predicted"/>
<reference evidence="3" key="1">
    <citation type="submission" date="2020-10" db="EMBL/GenBank/DDBJ databases">
        <title>Chromosome-scale genome assembly of the Allis shad, Alosa alosa.</title>
        <authorList>
            <person name="Margot Z."/>
            <person name="Christophe K."/>
            <person name="Cabau C."/>
            <person name="Louis A."/>
            <person name="Berthelot C."/>
            <person name="Parey E."/>
            <person name="Roest Crollius H."/>
            <person name="Montfort J."/>
            <person name="Robinson-Rechavi M."/>
            <person name="Bucao C."/>
            <person name="Bouchez O."/>
            <person name="Gislard M."/>
            <person name="Lluch J."/>
            <person name="Milhes M."/>
            <person name="Lampietro C."/>
            <person name="Lopez Roques C."/>
            <person name="Donnadieu C."/>
            <person name="Braasch I."/>
            <person name="Desvignes T."/>
            <person name="Postlethwait J."/>
            <person name="Bobe J."/>
            <person name="Guiguen Y."/>
        </authorList>
    </citation>
    <scope>NUCLEOTIDE SEQUENCE</scope>
    <source>
        <strain evidence="3">M-15738</strain>
        <tissue evidence="3">Blood</tissue>
    </source>
</reference>
<comment type="caution">
    <text evidence="3">The sequence shown here is derived from an EMBL/GenBank/DDBJ whole genome shotgun (WGS) entry which is preliminary data.</text>
</comment>
<dbReference type="Proteomes" id="UP000823561">
    <property type="component" value="Chromosome 19"/>
</dbReference>
<dbReference type="InterPro" id="IPR044866">
    <property type="entry name" value="HNF_P1"/>
</dbReference>
<evidence type="ECO:0000259" key="2">
    <source>
        <dbReference type="PROSITE" id="PS51937"/>
    </source>
</evidence>
<dbReference type="GO" id="GO:0045893">
    <property type="term" value="P:positive regulation of DNA-templated transcription"/>
    <property type="evidence" value="ECO:0007669"/>
    <property type="project" value="InterPro"/>
</dbReference>
<evidence type="ECO:0000313" key="3">
    <source>
        <dbReference type="EMBL" id="KAG5265363.1"/>
    </source>
</evidence>
<evidence type="ECO:0000256" key="1">
    <source>
        <dbReference type="SAM" id="MobiDB-lite"/>
    </source>
</evidence>
<protein>
    <recommendedName>
        <fullName evidence="2">HNF-p1 domain-containing protein</fullName>
    </recommendedName>
</protein>
<sequence>MSFQQENIQIRGETVTVGPIHCPVIKCCGGQRPKIHRSRMSHYTDEPRYTIEQIDLLQRLRRTGMTKPEILHALDTLERLDREHWGQVGRPPPFLCPPGPTTTGLGAKTKQPAPVAGRQQQQQHYRLLLHRQNLQPPRLVQL</sequence>
<accession>A0AAV6FRA4</accession>
<dbReference type="InterPro" id="IPR040363">
    <property type="entry name" value="HMBOX1"/>
</dbReference>
<feature type="region of interest" description="Disordered" evidence="1">
    <location>
        <begin position="89"/>
        <end position="120"/>
    </location>
</feature>
<dbReference type="AlphaFoldDB" id="A0AAV6FRA4"/>